<evidence type="ECO:0000313" key="4">
    <source>
        <dbReference type="Proteomes" id="UP000316301"/>
    </source>
</evidence>
<dbReference type="GO" id="GO:0004527">
    <property type="term" value="F:exonuclease activity"/>
    <property type="evidence" value="ECO:0007669"/>
    <property type="project" value="UniProtKB-KW"/>
</dbReference>
<keyword evidence="3" id="KW-0540">Nuclease</keyword>
<proteinExistence type="predicted"/>
<accession>A0A4Y5U191</accession>
<organism evidence="3 4">
    <name type="scientific">Gordonia phage Arri</name>
    <dbReference type="NCBI Taxonomy" id="2588127"/>
    <lineage>
        <taxon>Viruses</taxon>
        <taxon>Duplodnaviria</taxon>
        <taxon>Heunggongvirae</taxon>
        <taxon>Uroviricota</taxon>
        <taxon>Caudoviricetes</taxon>
        <taxon>Stackebrandtviridae</taxon>
        <taxon>Frickvirinae</taxon>
        <taxon>Wizardvirus</taxon>
        <taxon>Wizardvirus Arri</taxon>
    </lineage>
</organism>
<keyword evidence="3" id="KW-0269">Exonuclease</keyword>
<feature type="domain" description="Putative exodeoxyribonuclease 8 PDDEXK-like" evidence="2">
    <location>
        <begin position="75"/>
        <end position="280"/>
    </location>
</feature>
<dbReference type="EMBL" id="MK864266">
    <property type="protein sequence ID" value="QDB74833.1"/>
    <property type="molecule type" value="Genomic_DNA"/>
</dbReference>
<dbReference type="RefSeq" id="YP_010102307.1">
    <property type="nucleotide sequence ID" value="NC_055798.1"/>
</dbReference>
<dbReference type="Gene3D" id="3.90.320.10">
    <property type="match status" value="1"/>
</dbReference>
<dbReference type="GeneID" id="65120109"/>
<feature type="region of interest" description="Disordered" evidence="1">
    <location>
        <begin position="1"/>
        <end position="23"/>
    </location>
</feature>
<dbReference type="Pfam" id="PF12684">
    <property type="entry name" value="DUF3799"/>
    <property type="match status" value="1"/>
</dbReference>
<feature type="compositionally biased region" description="Basic residues" evidence="1">
    <location>
        <begin position="1"/>
        <end position="22"/>
    </location>
</feature>
<name>A0A4Y5U191_9CAUD</name>
<gene>
    <name evidence="3" type="primary">56</name>
    <name evidence="3" type="ORF">SEA_ARRI_56</name>
</gene>
<keyword evidence="3" id="KW-0378">Hydrolase</keyword>
<dbReference type="KEGG" id="vg:65120109"/>
<dbReference type="Proteomes" id="UP000316301">
    <property type="component" value="Segment"/>
</dbReference>
<dbReference type="InterPro" id="IPR011604">
    <property type="entry name" value="PDDEXK-like_dom_sf"/>
</dbReference>
<keyword evidence="4" id="KW-1185">Reference proteome</keyword>
<dbReference type="InterPro" id="IPR024432">
    <property type="entry name" value="Put_RecE_PDDEXK-like_dom"/>
</dbReference>
<evidence type="ECO:0000259" key="2">
    <source>
        <dbReference type="Pfam" id="PF12684"/>
    </source>
</evidence>
<evidence type="ECO:0000313" key="3">
    <source>
        <dbReference type="EMBL" id="QDB74833.1"/>
    </source>
</evidence>
<sequence>MRRRRGDRRPRRHPRGHRRPPRLGRCTVTATKIVEDLPDTEYHADCRSLSVSGAKMLLPPSTPQKFRWAMDNPRKEKREFDFGHVAHTLVLGTGSEIEIVEAADWRTKAAKEKRDAAYAAGHVPILAHEYEAAQDMFVAVREHPRASGLFEEGRPEVSVYADDPATGVRRRARPDWLTHLRSGRLAIVDYKTTTNASPASFATSVAKYRYDMQCDWYLDVCEQAGLGENPAFLFVAQEKEPPYAVSVNELTADDVRDAHRLNRFAIDLYAHCTETNTWPGWDSINLIELPRWAAYEREDILTHG</sequence>
<protein>
    <submittedName>
        <fullName evidence="3">Exonuclease</fullName>
    </submittedName>
</protein>
<reference evidence="3 4" key="1">
    <citation type="submission" date="2019-04" db="EMBL/GenBank/DDBJ databases">
        <authorList>
            <person name="Winkel J.D."/>
            <person name="Delesalle V.A."/>
            <person name="Garlena R.A."/>
            <person name="Russell D.A."/>
            <person name="Pope W.H."/>
            <person name="Jacobs-Sera D."/>
            <person name="Hatfull G.F."/>
        </authorList>
    </citation>
    <scope>NUCLEOTIDE SEQUENCE [LARGE SCALE GENOMIC DNA]</scope>
</reference>
<evidence type="ECO:0000256" key="1">
    <source>
        <dbReference type="SAM" id="MobiDB-lite"/>
    </source>
</evidence>